<keyword evidence="2" id="KW-1185">Reference proteome</keyword>
<evidence type="ECO:0000313" key="2">
    <source>
        <dbReference type="Proteomes" id="UP000621455"/>
    </source>
</evidence>
<reference evidence="1 2" key="1">
    <citation type="submission" date="2019-10" db="EMBL/GenBank/DDBJ databases">
        <title>Taxonomy of Antarctic Massilia spp.: description of Massilia rubra sp. nov., Massilia aquatica sp. nov., Massilia mucilaginosa sp. nov., Massilia frigida sp. nov. isolated from streams, lakes and regoliths.</title>
        <authorList>
            <person name="Holochova P."/>
            <person name="Sedlacek I."/>
            <person name="Kralova S."/>
            <person name="Maslanova I."/>
            <person name="Busse H.-J."/>
            <person name="Stankova E."/>
            <person name="Vrbovska V."/>
            <person name="Kovarovic V."/>
            <person name="Bartak M."/>
            <person name="Svec P."/>
            <person name="Pantucek R."/>
        </authorList>
    </citation>
    <scope>NUCLEOTIDE SEQUENCE [LARGE SCALE GENOMIC DNA]</scope>
    <source>
        <strain evidence="1 2">CCM 8695</strain>
    </source>
</reference>
<dbReference type="EMBL" id="WHJG01000031">
    <property type="protein sequence ID" value="NHZ82352.1"/>
    <property type="molecule type" value="Genomic_DNA"/>
</dbReference>
<accession>A0ABX0NA95</accession>
<comment type="caution">
    <text evidence="1">The sequence shown here is derived from an EMBL/GenBank/DDBJ whole genome shotgun (WGS) entry which is preliminary data.</text>
</comment>
<dbReference type="Proteomes" id="UP000621455">
    <property type="component" value="Unassembled WGS sequence"/>
</dbReference>
<evidence type="ECO:0008006" key="3">
    <source>
        <dbReference type="Google" id="ProtNLM"/>
    </source>
</evidence>
<organism evidence="1 2">
    <name type="scientific">Massilia frigida</name>
    <dbReference type="NCBI Taxonomy" id="2609281"/>
    <lineage>
        <taxon>Bacteria</taxon>
        <taxon>Pseudomonadati</taxon>
        <taxon>Pseudomonadota</taxon>
        <taxon>Betaproteobacteria</taxon>
        <taxon>Burkholderiales</taxon>
        <taxon>Oxalobacteraceae</taxon>
        <taxon>Telluria group</taxon>
        <taxon>Massilia</taxon>
    </lineage>
</organism>
<evidence type="ECO:0000313" key="1">
    <source>
        <dbReference type="EMBL" id="NHZ82352.1"/>
    </source>
</evidence>
<gene>
    <name evidence="1" type="ORF">F2P44_24165</name>
</gene>
<sequence>MKLAPLLLCLVLAACSTTDDDYDKYADKHSAFQLVERAKFEPINLVSLIRGTEGRVRKIHKMSALEQMRDDDAAAAEIDGTFRDFAELNRNTGDVGRARRNEIQERILGASDQRCNDFKTLLQKKQANVSFLTGLTATGSSVAATIVTNIDRSKLLAGIAGMASGYRAEYSQAFFANAAIQVVVAGIDSRRRTAYEQILLARKDSLVGYPLEAAVKDGIRYHGLCSTVAGLQEAGEAVRYYNEPGLAAASRTIARSKMLVDLQGANANEVIEKLTKWQNIVPAERYLAGNPLGATGAEEKGGAQSLLDHFESSLIRLQRRSDTLTALSKEFESDPEWKQDIATSKDIVKPVKISLEGQCRAELILKATDLLTSKAALAAAPDGDPQRALEVQLAQQNADLTKASSDFVVEGYIERASAVETALKALGSPIVKHKRPAVTAALTRLNRYAPTIGAKCAVTKIER</sequence>
<proteinExistence type="predicted"/>
<dbReference type="PROSITE" id="PS51257">
    <property type="entry name" value="PROKAR_LIPOPROTEIN"/>
    <property type="match status" value="1"/>
</dbReference>
<name>A0ABX0NA95_9BURK</name>
<protein>
    <recommendedName>
        <fullName evidence="3">Lipoprotein</fullName>
    </recommendedName>
</protein>
<dbReference type="RefSeq" id="WP_167090278.1">
    <property type="nucleotide sequence ID" value="NZ_WHJG01000031.1"/>
</dbReference>